<name>A0ABQ5L009_9EUKA</name>
<gene>
    <name evidence="2" type="ORF">ADUPG1_009918</name>
</gene>
<evidence type="ECO:0000313" key="3">
    <source>
        <dbReference type="Proteomes" id="UP001057375"/>
    </source>
</evidence>
<proteinExistence type="predicted"/>
<dbReference type="InterPro" id="IPR016024">
    <property type="entry name" value="ARM-type_fold"/>
</dbReference>
<accession>A0ABQ5L009</accession>
<comment type="caution">
    <text evidence="2">The sequence shown here is derived from an EMBL/GenBank/DDBJ whole genome shotgun (WGS) entry which is preliminary data.</text>
</comment>
<dbReference type="SUPFAM" id="SSF48371">
    <property type="entry name" value="ARM repeat"/>
    <property type="match status" value="1"/>
</dbReference>
<dbReference type="EMBL" id="BQXS01011373">
    <property type="protein sequence ID" value="GKT37059.1"/>
    <property type="molecule type" value="Genomic_DNA"/>
</dbReference>
<evidence type="ECO:0000256" key="1">
    <source>
        <dbReference type="SAM" id="MobiDB-lite"/>
    </source>
</evidence>
<evidence type="ECO:0000313" key="2">
    <source>
        <dbReference type="EMBL" id="GKT37059.1"/>
    </source>
</evidence>
<protein>
    <submittedName>
        <fullName evidence="2">Uncharacterized protein</fullName>
    </submittedName>
</protein>
<feature type="non-terminal residue" evidence="2">
    <location>
        <position position="330"/>
    </location>
</feature>
<reference evidence="2" key="1">
    <citation type="submission" date="2022-03" db="EMBL/GenBank/DDBJ databases">
        <title>Draft genome sequence of Aduncisulcus paluster, a free-living microaerophilic Fornicata.</title>
        <authorList>
            <person name="Yuyama I."/>
            <person name="Kume K."/>
            <person name="Tamura T."/>
            <person name="Inagaki Y."/>
            <person name="Hashimoto T."/>
        </authorList>
    </citation>
    <scope>NUCLEOTIDE SEQUENCE</scope>
    <source>
        <strain evidence="2">NY0171</strain>
    </source>
</reference>
<dbReference type="Proteomes" id="UP001057375">
    <property type="component" value="Unassembled WGS sequence"/>
</dbReference>
<organism evidence="2 3">
    <name type="scientific">Aduncisulcus paluster</name>
    <dbReference type="NCBI Taxonomy" id="2918883"/>
    <lineage>
        <taxon>Eukaryota</taxon>
        <taxon>Metamonada</taxon>
        <taxon>Carpediemonas-like organisms</taxon>
        <taxon>Aduncisulcus</taxon>
    </lineage>
</organism>
<feature type="region of interest" description="Disordered" evidence="1">
    <location>
        <begin position="292"/>
        <end position="330"/>
    </location>
</feature>
<keyword evidence="3" id="KW-1185">Reference proteome</keyword>
<sequence length="330" mass="36642">MYSALEELITVLPPSAASISTELRDTVSEIHGVERDVVNIDADVHDIRFLHASPVALWGTKDIKATFLQSSRGHTPEQSAELAVDAVFRIFRTTDLSPSIYLACFRCLNQLALFSEAAIVISNRLIPPSIHVLASLQDSECRAEYLSILSQLLSIASLLPKYTCPKLLVSAISTCIKFSFSKRDEALISTIISTYLSCAPFDASVTVLAAAHEMLLACEPKPIPEPSPGANDIRNYIFGWTPSVDYFPMFLDADDEYCLVSSVDDDAIRVRVRAYALKLVLKGMTVFGREKRKEMEQQKAQLKEKSETNSSSEKKEDESEKKEVVENVKL</sequence>